<dbReference type="GO" id="GO:0004993">
    <property type="term" value="F:G protein-coupled serotonin receptor activity"/>
    <property type="evidence" value="ECO:0007669"/>
    <property type="project" value="UniProtKB-ARBA"/>
</dbReference>
<evidence type="ECO:0000256" key="2">
    <source>
        <dbReference type="ARBA" id="ARBA00022475"/>
    </source>
</evidence>
<organism evidence="13 14">
    <name type="scientific">Dimorphilus gyrociliatus</name>
    <dbReference type="NCBI Taxonomy" id="2664684"/>
    <lineage>
        <taxon>Eukaryota</taxon>
        <taxon>Metazoa</taxon>
        <taxon>Spiralia</taxon>
        <taxon>Lophotrochozoa</taxon>
        <taxon>Annelida</taxon>
        <taxon>Polychaeta</taxon>
        <taxon>Polychaeta incertae sedis</taxon>
        <taxon>Dinophilidae</taxon>
        <taxon>Dimorphilus</taxon>
    </lineage>
</organism>
<dbReference type="EMBL" id="CAJFCJ010000012">
    <property type="protein sequence ID" value="CAD5120534.1"/>
    <property type="molecule type" value="Genomic_DNA"/>
</dbReference>
<comment type="caution">
    <text evidence="13">The sequence shown here is derived from an EMBL/GenBank/DDBJ whole genome shotgun (WGS) entry which is preliminary data.</text>
</comment>
<keyword evidence="3 10" id="KW-0812">Transmembrane</keyword>
<keyword evidence="7" id="KW-1015">Disulfide bond</keyword>
<dbReference type="PANTHER" id="PTHR24248:SF199">
    <property type="entry name" value="IP13425P-RELATED"/>
    <property type="match status" value="1"/>
</dbReference>
<evidence type="ECO:0000313" key="14">
    <source>
        <dbReference type="Proteomes" id="UP000549394"/>
    </source>
</evidence>
<dbReference type="GO" id="GO:0071880">
    <property type="term" value="P:adenylate cyclase-activating adrenergic receptor signaling pathway"/>
    <property type="evidence" value="ECO:0007669"/>
    <property type="project" value="TreeGrafter"/>
</dbReference>
<evidence type="ECO:0000256" key="8">
    <source>
        <dbReference type="ARBA" id="ARBA00023170"/>
    </source>
</evidence>
<feature type="transmembrane region" description="Helical" evidence="11">
    <location>
        <begin position="76"/>
        <end position="97"/>
    </location>
</feature>
<dbReference type="InterPro" id="IPR000276">
    <property type="entry name" value="GPCR_Rhodpsn"/>
</dbReference>
<sequence>MSNCNPTLVALLVMPFHIMLEINPIWPFGSIICNIWISSDVMLCTASILNLCAISVDRYFAINHPLKYAARRSKRLAISMICFVWLAAVVITCPPIFGWREGDWERGECRLTDNPGYVIYSALGSFYIPLLVMLFVYIRIFRVAASRDQNLQVYNTNNTDKEKKKKDDLTTTSLDEESGDTLLQLPNVENGKLSKLRNRQQIERFRLSLLTSTQAMRDIAAIQARARRNPGGTYSIKEQKRKERAVLLKERKAAKTLAIVVGCFSVCWLPFFLIYIIEPFCKSCQVPPIVAMCATWLGYFNSLVNPFIYAFYNRDFRYSFYQLTFGKCRGN</sequence>
<feature type="transmembrane region" description="Helical" evidence="11">
    <location>
        <begin position="289"/>
        <end position="312"/>
    </location>
</feature>
<evidence type="ECO:0000256" key="7">
    <source>
        <dbReference type="ARBA" id="ARBA00023157"/>
    </source>
</evidence>
<evidence type="ECO:0000313" key="13">
    <source>
        <dbReference type="EMBL" id="CAD5120534.1"/>
    </source>
</evidence>
<evidence type="ECO:0000256" key="3">
    <source>
        <dbReference type="ARBA" id="ARBA00022692"/>
    </source>
</evidence>
<name>A0A7I8VWE1_9ANNE</name>
<dbReference type="OrthoDB" id="5955450at2759"/>
<gene>
    <name evidence="13" type="ORF">DGYR_LOCUS8622</name>
</gene>
<keyword evidence="2" id="KW-1003">Cell membrane</keyword>
<feature type="transmembrane region" description="Helical" evidence="11">
    <location>
        <begin position="7"/>
        <end position="29"/>
    </location>
</feature>
<feature type="transmembrane region" description="Helical" evidence="11">
    <location>
        <begin position="35"/>
        <end position="56"/>
    </location>
</feature>
<evidence type="ECO:0000256" key="5">
    <source>
        <dbReference type="ARBA" id="ARBA00023040"/>
    </source>
</evidence>
<evidence type="ECO:0000256" key="11">
    <source>
        <dbReference type="SAM" id="Phobius"/>
    </source>
</evidence>
<keyword evidence="9 10" id="KW-0807">Transducer</keyword>
<comment type="similarity">
    <text evidence="10">Belongs to the G-protein coupled receptor 1 family.</text>
</comment>
<feature type="domain" description="G-protein coupled receptors family 1 profile" evidence="12">
    <location>
        <begin position="1"/>
        <end position="309"/>
    </location>
</feature>
<evidence type="ECO:0000259" key="12">
    <source>
        <dbReference type="PROSITE" id="PS50262"/>
    </source>
</evidence>
<evidence type="ECO:0000256" key="6">
    <source>
        <dbReference type="ARBA" id="ARBA00023136"/>
    </source>
</evidence>
<dbReference type="GO" id="GO:0043410">
    <property type="term" value="P:positive regulation of MAPK cascade"/>
    <property type="evidence" value="ECO:0007669"/>
    <property type="project" value="TreeGrafter"/>
</dbReference>
<dbReference type="PROSITE" id="PS50262">
    <property type="entry name" value="G_PROTEIN_RECEP_F1_2"/>
    <property type="match status" value="1"/>
</dbReference>
<dbReference type="PROSITE" id="PS00237">
    <property type="entry name" value="G_PROTEIN_RECEP_F1_1"/>
    <property type="match status" value="1"/>
</dbReference>
<dbReference type="InterPro" id="IPR017452">
    <property type="entry name" value="GPCR_Rhodpsn_7TM"/>
</dbReference>
<comment type="subcellular location">
    <subcellularLocation>
        <location evidence="1">Cell membrane</location>
        <topology evidence="1">Multi-pass membrane protein</topology>
    </subcellularLocation>
</comment>
<keyword evidence="6 11" id="KW-0472">Membrane</keyword>
<keyword evidence="14" id="KW-1185">Reference proteome</keyword>
<dbReference type="SUPFAM" id="SSF81321">
    <property type="entry name" value="Family A G protein-coupled receptor-like"/>
    <property type="match status" value="1"/>
</dbReference>
<dbReference type="Pfam" id="PF00001">
    <property type="entry name" value="7tm_1"/>
    <property type="match status" value="1"/>
</dbReference>
<keyword evidence="4 11" id="KW-1133">Transmembrane helix</keyword>
<dbReference type="Gene3D" id="1.20.1070.10">
    <property type="entry name" value="Rhodopsin 7-helix transmembrane proteins"/>
    <property type="match status" value="2"/>
</dbReference>
<proteinExistence type="inferred from homology"/>
<dbReference type="Proteomes" id="UP000549394">
    <property type="component" value="Unassembled WGS sequence"/>
</dbReference>
<evidence type="ECO:0000256" key="10">
    <source>
        <dbReference type="RuleBase" id="RU000688"/>
    </source>
</evidence>
<keyword evidence="8 10" id="KW-0675">Receptor</keyword>
<dbReference type="AlphaFoldDB" id="A0A7I8VWE1"/>
<evidence type="ECO:0000256" key="4">
    <source>
        <dbReference type="ARBA" id="ARBA00022989"/>
    </source>
</evidence>
<dbReference type="PANTHER" id="PTHR24248">
    <property type="entry name" value="ADRENERGIC RECEPTOR-RELATED G-PROTEIN COUPLED RECEPTOR"/>
    <property type="match status" value="1"/>
</dbReference>
<keyword evidence="5 10" id="KW-0297">G-protein coupled receptor</keyword>
<dbReference type="PRINTS" id="PR00237">
    <property type="entry name" value="GPCRRHODOPSN"/>
</dbReference>
<evidence type="ECO:0000256" key="9">
    <source>
        <dbReference type="ARBA" id="ARBA00023224"/>
    </source>
</evidence>
<feature type="transmembrane region" description="Helical" evidence="11">
    <location>
        <begin position="257"/>
        <end position="277"/>
    </location>
</feature>
<feature type="transmembrane region" description="Helical" evidence="11">
    <location>
        <begin position="117"/>
        <end position="138"/>
    </location>
</feature>
<evidence type="ECO:0000256" key="1">
    <source>
        <dbReference type="ARBA" id="ARBA00004651"/>
    </source>
</evidence>
<protein>
    <submittedName>
        <fullName evidence="13">DgyrCDS9099</fullName>
    </submittedName>
</protein>
<accession>A0A7I8VWE1</accession>
<dbReference type="GO" id="GO:0005886">
    <property type="term" value="C:plasma membrane"/>
    <property type="evidence" value="ECO:0007669"/>
    <property type="project" value="UniProtKB-SubCell"/>
</dbReference>
<reference evidence="13 14" key="1">
    <citation type="submission" date="2020-08" db="EMBL/GenBank/DDBJ databases">
        <authorList>
            <person name="Hejnol A."/>
        </authorList>
    </citation>
    <scope>NUCLEOTIDE SEQUENCE [LARGE SCALE GENOMIC DNA]</scope>
</reference>